<gene>
    <name evidence="2" type="ordered locus">Hbal_1304</name>
</gene>
<evidence type="ECO:0000313" key="3">
    <source>
        <dbReference type="Proteomes" id="UP000002745"/>
    </source>
</evidence>
<dbReference type="KEGG" id="hba:Hbal_1304"/>
<protein>
    <recommendedName>
        <fullName evidence="4">Excinuclease ATPase subunit</fullName>
    </recommendedName>
</protein>
<evidence type="ECO:0000256" key="1">
    <source>
        <dbReference type="SAM" id="SignalP"/>
    </source>
</evidence>
<keyword evidence="1" id="KW-0732">Signal</keyword>
<sequence length="142" mass="14856">MSIKSLVLATSAVVLFSGVPTAQAASKPYVFSVADFMAKEENKSALDGFQFVWGKSASGSQIGDVSTGGRPANGFHKDIQASCERALLNSLIAMKDLAISKGASKVTGIHSSQGTDFNPATEYVCYKNKFVAKTPLNGTASN</sequence>
<dbReference type="HOGENOM" id="CLU_1813158_0_0_5"/>
<dbReference type="EMBL" id="CP001678">
    <property type="protein sequence ID" value="ACT58996.1"/>
    <property type="molecule type" value="Genomic_DNA"/>
</dbReference>
<dbReference type="AlphaFoldDB" id="C6XIQ1"/>
<dbReference type="Proteomes" id="UP000002745">
    <property type="component" value="Chromosome"/>
</dbReference>
<dbReference type="RefSeq" id="WP_015827146.1">
    <property type="nucleotide sequence ID" value="NC_012982.1"/>
</dbReference>
<reference evidence="3" key="1">
    <citation type="journal article" date="2011" name="J. Bacteriol.">
        <title>Genome sequences of eight morphologically diverse alphaproteobacteria.</title>
        <authorList>
            <consortium name="US DOE Joint Genome Institute"/>
            <person name="Brown P.J."/>
            <person name="Kysela D.T."/>
            <person name="Buechlein A."/>
            <person name="Hemmerich C."/>
            <person name="Brun Y.V."/>
        </authorList>
    </citation>
    <scope>NUCLEOTIDE SEQUENCE [LARGE SCALE GENOMIC DNA]</scope>
    <source>
        <strain evidence="3">ATCC 49814 / DSM 5838 / IFAM 1418</strain>
    </source>
</reference>
<keyword evidence="3" id="KW-1185">Reference proteome</keyword>
<name>C6XIQ1_HIRBI</name>
<evidence type="ECO:0008006" key="4">
    <source>
        <dbReference type="Google" id="ProtNLM"/>
    </source>
</evidence>
<feature type="chain" id="PRO_5002973907" description="Excinuclease ATPase subunit" evidence="1">
    <location>
        <begin position="25"/>
        <end position="142"/>
    </location>
</feature>
<feature type="signal peptide" evidence="1">
    <location>
        <begin position="1"/>
        <end position="24"/>
    </location>
</feature>
<dbReference type="OrthoDB" id="8161726at2"/>
<organism evidence="2 3">
    <name type="scientific">Hirschia baltica (strain ATCC 49814 / DSM 5838 / IFAM 1418)</name>
    <dbReference type="NCBI Taxonomy" id="582402"/>
    <lineage>
        <taxon>Bacteria</taxon>
        <taxon>Pseudomonadati</taxon>
        <taxon>Pseudomonadota</taxon>
        <taxon>Alphaproteobacteria</taxon>
        <taxon>Hyphomonadales</taxon>
        <taxon>Hyphomonadaceae</taxon>
        <taxon>Hirschia</taxon>
    </lineage>
</organism>
<evidence type="ECO:0000313" key="2">
    <source>
        <dbReference type="EMBL" id="ACT58996.1"/>
    </source>
</evidence>
<proteinExistence type="predicted"/>
<accession>C6XIQ1</accession>